<dbReference type="AlphaFoldDB" id="A0A7T7XKW7"/>
<dbReference type="InterPro" id="IPR008331">
    <property type="entry name" value="Ferritin_DPS_dom"/>
</dbReference>
<keyword evidence="3" id="KW-0349">Heme</keyword>
<dbReference type="SUPFAM" id="SSF47240">
    <property type="entry name" value="Ferritin-like"/>
    <property type="match status" value="1"/>
</dbReference>
<keyword evidence="2 6" id="KW-0409">Iron storage</keyword>
<accession>A0A7T7XKW7</accession>
<keyword evidence="4 6" id="KW-0479">Metal-binding</keyword>
<reference evidence="9" key="1">
    <citation type="submission" date="2021-01" db="EMBL/GenBank/DDBJ databases">
        <title>Description of Breznakiella homolactica.</title>
        <authorList>
            <person name="Song Y."/>
            <person name="Brune A."/>
        </authorList>
    </citation>
    <scope>NUCLEOTIDE SEQUENCE</scope>
    <source>
        <strain evidence="9">RmG30</strain>
    </source>
</reference>
<dbReference type="NCBIfam" id="TIGR00754">
    <property type="entry name" value="bfr"/>
    <property type="match status" value="1"/>
</dbReference>
<name>A0A7T7XKW7_9SPIR</name>
<feature type="binding site" description="axial binding residue" evidence="7">
    <location>
        <position position="52"/>
    </location>
    <ligand>
        <name>heme b</name>
        <dbReference type="ChEBI" id="CHEBI:60344"/>
        <note>ligand shared between dimeric partners</note>
    </ligand>
    <ligandPart>
        <name>Fe</name>
        <dbReference type="ChEBI" id="CHEBI:18248"/>
    </ligandPart>
</feature>
<evidence type="ECO:0000256" key="1">
    <source>
        <dbReference type="ARBA" id="ARBA00008093"/>
    </source>
</evidence>
<organism evidence="9 10">
    <name type="scientific">Breznakiella homolactica</name>
    <dbReference type="NCBI Taxonomy" id="2798577"/>
    <lineage>
        <taxon>Bacteria</taxon>
        <taxon>Pseudomonadati</taxon>
        <taxon>Spirochaetota</taxon>
        <taxon>Spirochaetia</taxon>
        <taxon>Spirochaetales</taxon>
        <taxon>Breznakiellaceae</taxon>
        <taxon>Breznakiella</taxon>
    </lineage>
</organism>
<feature type="binding site" evidence="7">
    <location>
        <position position="54"/>
    </location>
    <ligand>
        <name>Fe cation</name>
        <dbReference type="ChEBI" id="CHEBI:24875"/>
        <label>1</label>
    </ligand>
</feature>
<feature type="binding site" evidence="7">
    <location>
        <position position="18"/>
    </location>
    <ligand>
        <name>Fe cation</name>
        <dbReference type="ChEBI" id="CHEBI:24875"/>
        <label>1</label>
    </ligand>
</feature>
<dbReference type="GO" id="GO:0008199">
    <property type="term" value="F:ferric iron binding"/>
    <property type="evidence" value="ECO:0007669"/>
    <property type="project" value="InterPro"/>
</dbReference>
<feature type="binding site" evidence="7">
    <location>
        <position position="51"/>
    </location>
    <ligand>
        <name>Fe cation</name>
        <dbReference type="ChEBI" id="CHEBI:24875"/>
        <label>2</label>
    </ligand>
</feature>
<keyword evidence="10" id="KW-1185">Reference proteome</keyword>
<dbReference type="KEGG" id="bhc:JFL75_14470"/>
<dbReference type="GO" id="GO:0006879">
    <property type="term" value="P:intracellular iron ion homeostasis"/>
    <property type="evidence" value="ECO:0007669"/>
    <property type="project" value="UniProtKB-KW"/>
</dbReference>
<dbReference type="Proteomes" id="UP000595917">
    <property type="component" value="Chromosome"/>
</dbReference>
<feature type="binding site" evidence="7">
    <location>
        <position position="130"/>
    </location>
    <ligand>
        <name>Fe cation</name>
        <dbReference type="ChEBI" id="CHEBI:24875"/>
        <label>2</label>
    </ligand>
</feature>
<dbReference type="InterPro" id="IPR012347">
    <property type="entry name" value="Ferritin-like"/>
</dbReference>
<evidence type="ECO:0000256" key="6">
    <source>
        <dbReference type="PIRNR" id="PIRNR002560"/>
    </source>
</evidence>
<dbReference type="Pfam" id="PF00210">
    <property type="entry name" value="Ferritin"/>
    <property type="match status" value="1"/>
</dbReference>
<feature type="domain" description="Ferritin-like diiron" evidence="8">
    <location>
        <begin position="1"/>
        <end position="145"/>
    </location>
</feature>
<evidence type="ECO:0000259" key="8">
    <source>
        <dbReference type="PROSITE" id="PS50905"/>
    </source>
</evidence>
<feature type="binding site" evidence="7">
    <location>
        <position position="127"/>
    </location>
    <ligand>
        <name>Fe cation</name>
        <dbReference type="ChEBI" id="CHEBI:24875"/>
        <label>1</label>
    </ligand>
</feature>
<comment type="function">
    <text evidence="6">Iron-storage protein, whose ferroxidase center binds Fe(2+), oxidizes it using dioxygen to Fe(3+), and participates in the subsequent Fe(3+) oxide mineral core formation within the central cavity of the BFR protein shell.</text>
</comment>
<evidence type="ECO:0000256" key="3">
    <source>
        <dbReference type="ARBA" id="ARBA00022617"/>
    </source>
</evidence>
<dbReference type="InterPro" id="IPR009040">
    <property type="entry name" value="Ferritin-like_diiron"/>
</dbReference>
<evidence type="ECO:0000256" key="2">
    <source>
        <dbReference type="ARBA" id="ARBA00022434"/>
    </source>
</evidence>
<protein>
    <recommendedName>
        <fullName evidence="6">Bacterioferritin</fullName>
        <ecNumber evidence="6">1.16.3.1</ecNumber>
    </recommendedName>
</protein>
<sequence>MKGNPKLIDALNMLLAGELTAINQYIVHAEMCEDWGYGKLHEHFEKRAISEMKHAEKLIGRILFLEGSPVVSTLNKISIGKDVPAMLANDHKAEADTIKDYNATIALAAEVKDHATRDFLQEILNDEDKHIDDIEALQDQTEQMGIQIFLSTQSEE</sequence>
<keyword evidence="5 6" id="KW-0408">Iron</keyword>
<dbReference type="PIRSF" id="PIRSF002560">
    <property type="entry name" value="Bacterioferritin"/>
    <property type="match status" value="1"/>
</dbReference>
<proteinExistence type="inferred from homology"/>
<dbReference type="InterPro" id="IPR009078">
    <property type="entry name" value="Ferritin-like_SF"/>
</dbReference>
<dbReference type="GO" id="GO:0006826">
    <property type="term" value="P:iron ion transport"/>
    <property type="evidence" value="ECO:0007669"/>
    <property type="project" value="InterPro"/>
</dbReference>
<dbReference type="PANTHER" id="PTHR30295">
    <property type="entry name" value="BACTERIOFERRITIN"/>
    <property type="match status" value="1"/>
</dbReference>
<dbReference type="GO" id="GO:0020037">
    <property type="term" value="F:heme binding"/>
    <property type="evidence" value="ECO:0007669"/>
    <property type="project" value="TreeGrafter"/>
</dbReference>
<evidence type="ECO:0000256" key="4">
    <source>
        <dbReference type="ARBA" id="ARBA00022723"/>
    </source>
</evidence>
<evidence type="ECO:0000313" key="10">
    <source>
        <dbReference type="Proteomes" id="UP000595917"/>
    </source>
</evidence>
<dbReference type="EMBL" id="CP067089">
    <property type="protein sequence ID" value="QQO08138.1"/>
    <property type="molecule type" value="Genomic_DNA"/>
</dbReference>
<dbReference type="RefSeq" id="WP_215625444.1">
    <property type="nucleotide sequence ID" value="NZ_CP067089.2"/>
</dbReference>
<dbReference type="PRINTS" id="PR00601">
    <property type="entry name" value="BACFERRITIN"/>
</dbReference>
<evidence type="ECO:0000313" key="9">
    <source>
        <dbReference type="EMBL" id="QQO08138.1"/>
    </source>
</evidence>
<gene>
    <name evidence="9" type="primary">bfr</name>
    <name evidence="9" type="ORF">JFL75_14470</name>
</gene>
<evidence type="ECO:0000256" key="5">
    <source>
        <dbReference type="ARBA" id="ARBA00023004"/>
    </source>
</evidence>
<comment type="catalytic activity">
    <reaction evidence="6">
        <text>4 Fe(2+) + O2 + 4 H(+) = 4 Fe(3+) + 2 H2O</text>
        <dbReference type="Rhea" id="RHEA:11148"/>
        <dbReference type="ChEBI" id="CHEBI:15377"/>
        <dbReference type="ChEBI" id="CHEBI:15378"/>
        <dbReference type="ChEBI" id="CHEBI:15379"/>
        <dbReference type="ChEBI" id="CHEBI:29033"/>
        <dbReference type="ChEBI" id="CHEBI:29034"/>
        <dbReference type="EC" id="1.16.3.1"/>
    </reaction>
</comment>
<dbReference type="GO" id="GO:0004322">
    <property type="term" value="F:ferroxidase activity"/>
    <property type="evidence" value="ECO:0007669"/>
    <property type="project" value="UniProtKB-EC"/>
</dbReference>
<feature type="binding site" evidence="7">
    <location>
        <position position="51"/>
    </location>
    <ligand>
        <name>Fe cation</name>
        <dbReference type="ChEBI" id="CHEBI:24875"/>
        <label>1</label>
    </ligand>
</feature>
<feature type="binding site" evidence="7">
    <location>
        <position position="94"/>
    </location>
    <ligand>
        <name>Fe cation</name>
        <dbReference type="ChEBI" id="CHEBI:24875"/>
        <label>2</label>
    </ligand>
</feature>
<evidence type="ECO:0000256" key="7">
    <source>
        <dbReference type="PIRSR" id="PIRSR002560-1"/>
    </source>
</evidence>
<dbReference type="PROSITE" id="PS50905">
    <property type="entry name" value="FERRITIN_LIKE"/>
    <property type="match status" value="1"/>
</dbReference>
<comment type="similarity">
    <text evidence="1 6">Belongs to the bacterioferritin family.</text>
</comment>
<dbReference type="InterPro" id="IPR002024">
    <property type="entry name" value="Bacterioferritin"/>
</dbReference>
<dbReference type="CDD" id="cd00907">
    <property type="entry name" value="Bacterioferritin"/>
    <property type="match status" value="1"/>
</dbReference>
<feature type="binding site" evidence="7">
    <location>
        <position position="127"/>
    </location>
    <ligand>
        <name>Fe cation</name>
        <dbReference type="ChEBI" id="CHEBI:24875"/>
        <label>2</label>
    </ligand>
</feature>
<dbReference type="GO" id="GO:0005829">
    <property type="term" value="C:cytosol"/>
    <property type="evidence" value="ECO:0007669"/>
    <property type="project" value="TreeGrafter"/>
</dbReference>
<dbReference type="EC" id="1.16.3.1" evidence="6"/>
<dbReference type="PANTHER" id="PTHR30295:SF0">
    <property type="entry name" value="BACTERIOFERRITIN"/>
    <property type="match status" value="1"/>
</dbReference>
<dbReference type="Gene3D" id="1.20.1260.10">
    <property type="match status" value="1"/>
</dbReference>